<dbReference type="Proteomes" id="UP001054945">
    <property type="component" value="Unassembled WGS sequence"/>
</dbReference>
<evidence type="ECO:0000313" key="1">
    <source>
        <dbReference type="EMBL" id="GIX84318.1"/>
    </source>
</evidence>
<gene>
    <name evidence="1" type="ORF">CEXT_593521</name>
</gene>
<sequence>MINPSLNLPSGTLIKLAVKEVDDIYQGGQPNGCLTIFTKPSLCLFLPYLLFRREGFKSPTLLSPVYFSSILQRTFSRITWKTVEDYGGGGSKEYNLQRPSTDSLEPTEKQFGKGLPRLPTTTLQIKKKNITVDEQSVFPGRYANSLLPRQSSTEKKKKESKKNSAVCAYLAITSTNFL</sequence>
<organism evidence="1 2">
    <name type="scientific">Caerostris extrusa</name>
    <name type="common">Bark spider</name>
    <name type="synonym">Caerostris bankana</name>
    <dbReference type="NCBI Taxonomy" id="172846"/>
    <lineage>
        <taxon>Eukaryota</taxon>
        <taxon>Metazoa</taxon>
        <taxon>Ecdysozoa</taxon>
        <taxon>Arthropoda</taxon>
        <taxon>Chelicerata</taxon>
        <taxon>Arachnida</taxon>
        <taxon>Araneae</taxon>
        <taxon>Araneomorphae</taxon>
        <taxon>Entelegynae</taxon>
        <taxon>Araneoidea</taxon>
        <taxon>Araneidae</taxon>
        <taxon>Caerostris</taxon>
    </lineage>
</organism>
<protein>
    <submittedName>
        <fullName evidence="1">Uncharacterized protein</fullName>
    </submittedName>
</protein>
<comment type="caution">
    <text evidence="1">The sequence shown here is derived from an EMBL/GenBank/DDBJ whole genome shotgun (WGS) entry which is preliminary data.</text>
</comment>
<dbReference type="AlphaFoldDB" id="A0AAV4NKG9"/>
<keyword evidence="2" id="KW-1185">Reference proteome</keyword>
<proteinExistence type="predicted"/>
<reference evidence="1 2" key="1">
    <citation type="submission" date="2021-06" db="EMBL/GenBank/DDBJ databases">
        <title>Caerostris extrusa draft genome.</title>
        <authorList>
            <person name="Kono N."/>
            <person name="Arakawa K."/>
        </authorList>
    </citation>
    <scope>NUCLEOTIDE SEQUENCE [LARGE SCALE GENOMIC DNA]</scope>
</reference>
<name>A0AAV4NKG9_CAEEX</name>
<evidence type="ECO:0000313" key="2">
    <source>
        <dbReference type="Proteomes" id="UP001054945"/>
    </source>
</evidence>
<accession>A0AAV4NKG9</accession>
<dbReference type="EMBL" id="BPLR01020950">
    <property type="protein sequence ID" value="GIX84318.1"/>
    <property type="molecule type" value="Genomic_DNA"/>
</dbReference>